<reference evidence="3" key="3">
    <citation type="submission" date="2020-12" db="UniProtKB">
        <authorList>
            <consortium name="EnsemblPlants"/>
        </authorList>
    </citation>
    <scope>IDENTIFICATION</scope>
</reference>
<accession>A0A2K1JR09</accession>
<dbReference type="Gene3D" id="1.25.40.10">
    <property type="entry name" value="Tetratricopeptide repeat domain"/>
    <property type="match status" value="1"/>
</dbReference>
<evidence type="ECO:0000256" key="1">
    <source>
        <dbReference type="SAM" id="MobiDB-lite"/>
    </source>
</evidence>
<dbReference type="EnsemblPlants" id="Pp3c12_16150V3.1">
    <property type="protein sequence ID" value="Pp3c12_16150V3.1"/>
    <property type="gene ID" value="Pp3c12_16150"/>
</dbReference>
<keyword evidence="4" id="KW-1185">Reference proteome</keyword>
<dbReference type="PANTHER" id="PTHR47541">
    <property type="entry name" value="TETRATRICOPEPTIDE REPEAT (TPR)-LIKE SUPERFAMILY PROTEIN"/>
    <property type="match status" value="1"/>
</dbReference>
<reference evidence="2 4" key="2">
    <citation type="journal article" date="2018" name="Plant J.">
        <title>The Physcomitrella patens chromosome-scale assembly reveals moss genome structure and evolution.</title>
        <authorList>
            <person name="Lang D."/>
            <person name="Ullrich K.K."/>
            <person name="Murat F."/>
            <person name="Fuchs J."/>
            <person name="Jenkins J."/>
            <person name="Haas F.B."/>
            <person name="Piednoel M."/>
            <person name="Gundlach H."/>
            <person name="Van Bel M."/>
            <person name="Meyberg R."/>
            <person name="Vives C."/>
            <person name="Morata J."/>
            <person name="Symeonidi A."/>
            <person name="Hiss M."/>
            <person name="Muchero W."/>
            <person name="Kamisugi Y."/>
            <person name="Saleh O."/>
            <person name="Blanc G."/>
            <person name="Decker E.L."/>
            <person name="van Gessel N."/>
            <person name="Grimwood J."/>
            <person name="Hayes R.D."/>
            <person name="Graham S.W."/>
            <person name="Gunter L.E."/>
            <person name="McDaniel S.F."/>
            <person name="Hoernstein S.N.W."/>
            <person name="Larsson A."/>
            <person name="Li F.W."/>
            <person name="Perroud P.F."/>
            <person name="Phillips J."/>
            <person name="Ranjan P."/>
            <person name="Rokshar D.S."/>
            <person name="Rothfels C.J."/>
            <person name="Schneider L."/>
            <person name="Shu S."/>
            <person name="Stevenson D.W."/>
            <person name="Thummler F."/>
            <person name="Tillich M."/>
            <person name="Villarreal Aguilar J.C."/>
            <person name="Widiez T."/>
            <person name="Wong G.K."/>
            <person name="Wymore A."/>
            <person name="Zhang Y."/>
            <person name="Zimmer A.D."/>
            <person name="Quatrano R.S."/>
            <person name="Mayer K.F.X."/>
            <person name="Goodstein D."/>
            <person name="Casacuberta J.M."/>
            <person name="Vandepoele K."/>
            <person name="Reski R."/>
            <person name="Cuming A.C."/>
            <person name="Tuskan G.A."/>
            <person name="Maumus F."/>
            <person name="Salse J."/>
            <person name="Schmutz J."/>
            <person name="Rensing S.A."/>
        </authorList>
    </citation>
    <scope>NUCLEOTIDE SEQUENCE [LARGE SCALE GENOMIC DNA]</scope>
    <source>
        <strain evidence="3 4">cv. Gransden 2004</strain>
    </source>
</reference>
<dbReference type="Gramene" id="Pp3c12_16150V3.2">
    <property type="protein sequence ID" value="Pp3c12_16150V3.2"/>
    <property type="gene ID" value="Pp3c12_16150"/>
</dbReference>
<dbReference type="InParanoid" id="A0A2K1JR09"/>
<sequence>MNSISKTERAHQKYRAGQYAEALQLYTEALSAATQLNHQIALHSNRAACHLKLHQYKLAAEECSAVLELDAKHAGALMLRAQTLVAMKDYHSALFDVNRLLETNPNSEVYRNLRERLRTQIALTPIPEADDETPPDSPTHQPMQRKLPVLAAPPKPQGWAAIPKPKGHSGVDYSKFANLGDDISSDEEEEDEQPQYRYRLGKVGLSNFRTVIQIEVLLLTSHIP</sequence>
<dbReference type="Proteomes" id="UP000006727">
    <property type="component" value="Chromosome 12"/>
</dbReference>
<dbReference type="SUPFAM" id="SSF48452">
    <property type="entry name" value="TPR-like"/>
    <property type="match status" value="1"/>
</dbReference>
<evidence type="ECO:0000313" key="4">
    <source>
        <dbReference type="Proteomes" id="UP000006727"/>
    </source>
</evidence>
<proteinExistence type="predicted"/>
<dbReference type="Gramene" id="Pp3c12_16150V3.1">
    <property type="protein sequence ID" value="Pp3c12_16150V3.1"/>
    <property type="gene ID" value="Pp3c12_16150"/>
</dbReference>
<dbReference type="EMBL" id="ABEU02000012">
    <property type="protein sequence ID" value="PNR43971.1"/>
    <property type="molecule type" value="Genomic_DNA"/>
</dbReference>
<name>A0A2K1JR09_PHYPA</name>
<evidence type="ECO:0000313" key="3">
    <source>
        <dbReference type="EnsemblPlants" id="Pp3c12_16150V3.1"/>
    </source>
</evidence>
<protein>
    <submittedName>
        <fullName evidence="2 3">Uncharacterized protein</fullName>
    </submittedName>
</protein>
<feature type="region of interest" description="Disordered" evidence="1">
    <location>
        <begin position="123"/>
        <end position="179"/>
    </location>
</feature>
<reference evidence="2 4" key="1">
    <citation type="journal article" date="2008" name="Science">
        <title>The Physcomitrella genome reveals evolutionary insights into the conquest of land by plants.</title>
        <authorList>
            <person name="Rensing S."/>
            <person name="Lang D."/>
            <person name="Zimmer A."/>
            <person name="Terry A."/>
            <person name="Salamov A."/>
            <person name="Shapiro H."/>
            <person name="Nishiyama T."/>
            <person name="Perroud P.-F."/>
            <person name="Lindquist E."/>
            <person name="Kamisugi Y."/>
            <person name="Tanahashi T."/>
            <person name="Sakakibara K."/>
            <person name="Fujita T."/>
            <person name="Oishi K."/>
            <person name="Shin-I T."/>
            <person name="Kuroki Y."/>
            <person name="Toyoda A."/>
            <person name="Suzuki Y."/>
            <person name="Hashimoto A."/>
            <person name="Yamaguchi K."/>
            <person name="Sugano A."/>
            <person name="Kohara Y."/>
            <person name="Fujiyama A."/>
            <person name="Anterola A."/>
            <person name="Aoki S."/>
            <person name="Ashton N."/>
            <person name="Barbazuk W.B."/>
            <person name="Barker E."/>
            <person name="Bennetzen J."/>
            <person name="Bezanilla M."/>
            <person name="Blankenship R."/>
            <person name="Cho S.H."/>
            <person name="Dutcher S."/>
            <person name="Estelle M."/>
            <person name="Fawcett J.A."/>
            <person name="Gundlach H."/>
            <person name="Hanada K."/>
            <person name="Heyl A."/>
            <person name="Hicks K.A."/>
            <person name="Hugh J."/>
            <person name="Lohr M."/>
            <person name="Mayer K."/>
            <person name="Melkozernov A."/>
            <person name="Murata T."/>
            <person name="Nelson D."/>
            <person name="Pils B."/>
            <person name="Prigge M."/>
            <person name="Reiss B."/>
            <person name="Renner T."/>
            <person name="Rombauts S."/>
            <person name="Rushton P."/>
            <person name="Sanderfoot A."/>
            <person name="Schween G."/>
            <person name="Shiu S.-H."/>
            <person name="Stueber K."/>
            <person name="Theodoulou F.L."/>
            <person name="Tu H."/>
            <person name="Van de Peer Y."/>
            <person name="Verrier P.J."/>
            <person name="Waters E."/>
            <person name="Wood A."/>
            <person name="Yang L."/>
            <person name="Cove D."/>
            <person name="Cuming A."/>
            <person name="Hasebe M."/>
            <person name="Lucas S."/>
            <person name="Mishler D.B."/>
            <person name="Reski R."/>
            <person name="Grigoriev I."/>
            <person name="Quatrano R.S."/>
            <person name="Boore J.L."/>
        </authorList>
    </citation>
    <scope>NUCLEOTIDE SEQUENCE [LARGE SCALE GENOMIC DNA]</scope>
    <source>
        <strain evidence="3 4">cv. Gransden 2004</strain>
    </source>
</reference>
<gene>
    <name evidence="2" type="ORF">PHYPA_016354</name>
</gene>
<dbReference type="PaxDb" id="3218-PP1S70_12V6.1"/>
<dbReference type="FunCoup" id="A0A2K1JR09">
    <property type="interactions" value="929"/>
</dbReference>
<dbReference type="InterPro" id="IPR011990">
    <property type="entry name" value="TPR-like_helical_dom_sf"/>
</dbReference>
<dbReference type="AlphaFoldDB" id="A0A2K1JR09"/>
<dbReference type="InterPro" id="IPR019734">
    <property type="entry name" value="TPR_rpt"/>
</dbReference>
<dbReference type="SMART" id="SM00028">
    <property type="entry name" value="TPR"/>
    <property type="match status" value="3"/>
</dbReference>
<dbReference type="EnsemblPlants" id="Pp3c12_16150V3.2">
    <property type="protein sequence ID" value="Pp3c12_16150V3.2"/>
    <property type="gene ID" value="Pp3c12_16150"/>
</dbReference>
<dbReference type="PANTHER" id="PTHR47541:SF1">
    <property type="entry name" value="TETRATRICOPEPTIDE REPEAT (TPR)-LIKE SUPERFAMILY PROTEIN"/>
    <property type="match status" value="1"/>
</dbReference>
<evidence type="ECO:0000313" key="2">
    <source>
        <dbReference type="EMBL" id="PNR43971.1"/>
    </source>
</evidence>
<dbReference type="Pfam" id="PF14559">
    <property type="entry name" value="TPR_19"/>
    <property type="match status" value="1"/>
</dbReference>
<organism evidence="2">
    <name type="scientific">Physcomitrium patens</name>
    <name type="common">Spreading-leaved earth moss</name>
    <name type="synonym">Physcomitrella patens</name>
    <dbReference type="NCBI Taxonomy" id="3218"/>
    <lineage>
        <taxon>Eukaryota</taxon>
        <taxon>Viridiplantae</taxon>
        <taxon>Streptophyta</taxon>
        <taxon>Embryophyta</taxon>
        <taxon>Bryophyta</taxon>
        <taxon>Bryophytina</taxon>
        <taxon>Bryopsida</taxon>
        <taxon>Funariidae</taxon>
        <taxon>Funariales</taxon>
        <taxon>Funariaceae</taxon>
        <taxon>Physcomitrium</taxon>
    </lineage>
</organism>